<comment type="caution">
    <text evidence="2">The sequence shown here is derived from an EMBL/GenBank/DDBJ whole genome shotgun (WGS) entry which is preliminary data.</text>
</comment>
<dbReference type="AlphaFoldDB" id="A0AAD4HGT8"/>
<dbReference type="RefSeq" id="XP_041221553.1">
    <property type="nucleotide sequence ID" value="XM_041367778.1"/>
</dbReference>
<organism evidence="2 3">
    <name type="scientific">Suillus fuscotomentosus</name>
    <dbReference type="NCBI Taxonomy" id="1912939"/>
    <lineage>
        <taxon>Eukaryota</taxon>
        <taxon>Fungi</taxon>
        <taxon>Dikarya</taxon>
        <taxon>Basidiomycota</taxon>
        <taxon>Agaricomycotina</taxon>
        <taxon>Agaricomycetes</taxon>
        <taxon>Agaricomycetidae</taxon>
        <taxon>Boletales</taxon>
        <taxon>Suillineae</taxon>
        <taxon>Suillaceae</taxon>
        <taxon>Suillus</taxon>
    </lineage>
</organism>
<dbReference type="EMBL" id="JABBWK010000060">
    <property type="protein sequence ID" value="KAG1895977.1"/>
    <property type="molecule type" value="Genomic_DNA"/>
</dbReference>
<dbReference type="Proteomes" id="UP001195769">
    <property type="component" value="Unassembled WGS sequence"/>
</dbReference>
<accession>A0AAD4HGT8</accession>
<dbReference type="GeneID" id="64662076"/>
<dbReference type="PANTHER" id="PTHR31912:SF34">
    <property type="entry name" value="NOTOCHORD-RELATED PROTEIN"/>
    <property type="match status" value="1"/>
</dbReference>
<evidence type="ECO:0000256" key="1">
    <source>
        <dbReference type="SAM" id="MobiDB-lite"/>
    </source>
</evidence>
<keyword evidence="3" id="KW-1185">Reference proteome</keyword>
<name>A0AAD4HGT8_9AGAM</name>
<sequence>MPYMIYDLVPKTVLNGWTIIGEVVVLLWHTKINDLETYLAQLSRAIEDFLTISAQCAPSILISKAKFHFLLHIPMYIRRFGPAILFSTERFESFNHVFHLTCIHSNRQAPSRDTCNTFASHDIIKHVVTGGFWFDAVQKKWVRAGDAVRQYIAYHLEQRYLLGLNTANAKAAGSVRLPVPANKGKVVTVPWSQTQSHRIYTDPQNTSKLPSSSSSRFVIADSIVATNGDTVAVGGHVILSDEAETLRIGKIIEILAPDSNCMYASHVAIQFLQFLLTVHPTLRVPRMQTITNQEVKSPEQILCAINIQHDCASSQCVETRSIRAHQEREQTNRTMQIVKHKETNMFLLNVHSLHNYDMIAKVIPLNLRLALTVPLVAAGDSKQIRLDAANHVRQKKTGGTTIVSAGAECQLTPAFDRSTGPAVTHSNRSVMRSPKRGVVR</sequence>
<evidence type="ECO:0000313" key="2">
    <source>
        <dbReference type="EMBL" id="KAG1895977.1"/>
    </source>
</evidence>
<evidence type="ECO:0000313" key="3">
    <source>
        <dbReference type="Proteomes" id="UP001195769"/>
    </source>
</evidence>
<feature type="region of interest" description="Disordered" evidence="1">
    <location>
        <begin position="416"/>
        <end position="440"/>
    </location>
</feature>
<proteinExistence type="predicted"/>
<reference evidence="2" key="1">
    <citation type="journal article" date="2020" name="New Phytol.">
        <title>Comparative genomics reveals dynamic genome evolution in host specialist ectomycorrhizal fungi.</title>
        <authorList>
            <person name="Lofgren L.A."/>
            <person name="Nguyen N.H."/>
            <person name="Vilgalys R."/>
            <person name="Ruytinx J."/>
            <person name="Liao H.L."/>
            <person name="Branco S."/>
            <person name="Kuo A."/>
            <person name="LaButti K."/>
            <person name="Lipzen A."/>
            <person name="Andreopoulos W."/>
            <person name="Pangilinan J."/>
            <person name="Riley R."/>
            <person name="Hundley H."/>
            <person name="Na H."/>
            <person name="Barry K."/>
            <person name="Grigoriev I.V."/>
            <person name="Stajich J.E."/>
            <person name="Kennedy P.G."/>
        </authorList>
    </citation>
    <scope>NUCLEOTIDE SEQUENCE</scope>
    <source>
        <strain evidence="2">FC203</strain>
    </source>
</reference>
<protein>
    <submittedName>
        <fullName evidence="2">Uncharacterized protein</fullName>
    </submittedName>
</protein>
<dbReference type="PANTHER" id="PTHR31912">
    <property type="entry name" value="IP13529P"/>
    <property type="match status" value="1"/>
</dbReference>
<gene>
    <name evidence="2" type="ORF">F5891DRAFT_1193606</name>
</gene>